<evidence type="ECO:0000313" key="1">
    <source>
        <dbReference type="EMBL" id="KAB2929143.1"/>
    </source>
</evidence>
<dbReference type="Proteomes" id="UP000460298">
    <property type="component" value="Unassembled WGS sequence"/>
</dbReference>
<comment type="caution">
    <text evidence="1">The sequence shown here is derived from an EMBL/GenBank/DDBJ whole genome shotgun (WGS) entry which is preliminary data.</text>
</comment>
<proteinExistence type="predicted"/>
<accession>A0A833GXQ6</accession>
<name>A0A833GXQ6_9LEPT</name>
<protein>
    <submittedName>
        <fullName evidence="1">Uncharacterized protein</fullName>
    </submittedName>
</protein>
<evidence type="ECO:0000313" key="2">
    <source>
        <dbReference type="Proteomes" id="UP000460298"/>
    </source>
</evidence>
<sequence>MIIITPADAVFAETLLNRKALWVRSKGIWKVYVPGFGFIVSGSSITETAIAARNRLHYLLGLKKPKRRYRLFSGHTIRHKEAGR</sequence>
<reference evidence="1 2" key="1">
    <citation type="submission" date="2019-10" db="EMBL/GenBank/DDBJ databases">
        <title>Extracellular Electron Transfer in a Candidatus Methanoperedens spp. Enrichment Culture.</title>
        <authorList>
            <person name="Berger S."/>
            <person name="Rangel Shaw D."/>
            <person name="Berben T."/>
            <person name="In 'T Zandt M."/>
            <person name="Frank J."/>
            <person name="Reimann J."/>
            <person name="Jetten M.S.M."/>
            <person name="Welte C.U."/>
        </authorList>
    </citation>
    <scope>NUCLEOTIDE SEQUENCE [LARGE SCALE GENOMIC DNA]</scope>
    <source>
        <strain evidence="1">SB12</strain>
    </source>
</reference>
<organism evidence="1 2">
    <name type="scientific">Leptonema illini</name>
    <dbReference type="NCBI Taxonomy" id="183"/>
    <lineage>
        <taxon>Bacteria</taxon>
        <taxon>Pseudomonadati</taxon>
        <taxon>Spirochaetota</taxon>
        <taxon>Spirochaetia</taxon>
        <taxon>Leptospirales</taxon>
        <taxon>Leptospiraceae</taxon>
        <taxon>Leptonema</taxon>
    </lineage>
</organism>
<gene>
    <name evidence="1" type="ORF">F9K24_20680</name>
</gene>
<dbReference type="AlphaFoldDB" id="A0A833GXQ6"/>
<dbReference type="EMBL" id="WBUI01000036">
    <property type="protein sequence ID" value="KAB2929143.1"/>
    <property type="molecule type" value="Genomic_DNA"/>
</dbReference>